<dbReference type="Proteomes" id="UP000410492">
    <property type="component" value="Unassembled WGS sequence"/>
</dbReference>
<dbReference type="EMBL" id="CAACVG010012492">
    <property type="protein sequence ID" value="VEN60336.1"/>
    <property type="molecule type" value="Genomic_DNA"/>
</dbReference>
<sequence length="54" mass="6287">SLEIEVFTVAFVFKILLFFRISFVELFISADFTEHHEAVAIRATRCLLIQVVEK</sequence>
<keyword evidence="1" id="KW-0472">Membrane</keyword>
<reference evidence="2 3" key="1">
    <citation type="submission" date="2019-01" db="EMBL/GenBank/DDBJ databases">
        <authorList>
            <person name="Sayadi A."/>
        </authorList>
    </citation>
    <scope>NUCLEOTIDE SEQUENCE [LARGE SCALE GENOMIC DNA]</scope>
</reference>
<dbReference type="AlphaFoldDB" id="A0A653DJF2"/>
<keyword evidence="1" id="KW-0812">Transmembrane</keyword>
<keyword evidence="1" id="KW-1133">Transmembrane helix</keyword>
<evidence type="ECO:0000313" key="3">
    <source>
        <dbReference type="Proteomes" id="UP000410492"/>
    </source>
</evidence>
<protein>
    <submittedName>
        <fullName evidence="2">Uncharacterized protein</fullName>
    </submittedName>
</protein>
<keyword evidence="3" id="KW-1185">Reference proteome</keyword>
<evidence type="ECO:0000256" key="1">
    <source>
        <dbReference type="SAM" id="Phobius"/>
    </source>
</evidence>
<feature type="transmembrane region" description="Helical" evidence="1">
    <location>
        <begin position="6"/>
        <end position="28"/>
    </location>
</feature>
<organism evidence="2 3">
    <name type="scientific">Callosobruchus maculatus</name>
    <name type="common">Southern cowpea weevil</name>
    <name type="synonym">Pulse bruchid</name>
    <dbReference type="NCBI Taxonomy" id="64391"/>
    <lineage>
        <taxon>Eukaryota</taxon>
        <taxon>Metazoa</taxon>
        <taxon>Ecdysozoa</taxon>
        <taxon>Arthropoda</taxon>
        <taxon>Hexapoda</taxon>
        <taxon>Insecta</taxon>
        <taxon>Pterygota</taxon>
        <taxon>Neoptera</taxon>
        <taxon>Endopterygota</taxon>
        <taxon>Coleoptera</taxon>
        <taxon>Polyphaga</taxon>
        <taxon>Cucujiformia</taxon>
        <taxon>Chrysomeloidea</taxon>
        <taxon>Chrysomelidae</taxon>
        <taxon>Bruchinae</taxon>
        <taxon>Bruchini</taxon>
        <taxon>Callosobruchus</taxon>
    </lineage>
</organism>
<proteinExistence type="predicted"/>
<feature type="non-terminal residue" evidence="2">
    <location>
        <position position="1"/>
    </location>
</feature>
<name>A0A653DJF2_CALMS</name>
<evidence type="ECO:0000313" key="2">
    <source>
        <dbReference type="EMBL" id="VEN60336.1"/>
    </source>
</evidence>
<accession>A0A653DJF2</accession>
<gene>
    <name evidence="2" type="ORF">CALMAC_LOCUS18071</name>
</gene>